<reference evidence="1 2" key="1">
    <citation type="submission" date="2019-06" db="EMBL/GenBank/DDBJ databases">
        <title>A chromosomal-level reference genome of Carpinus fangiana (Coryloideae, Betulaceae).</title>
        <authorList>
            <person name="Yang X."/>
            <person name="Wang Z."/>
            <person name="Zhang L."/>
            <person name="Hao G."/>
            <person name="Liu J."/>
            <person name="Yang Y."/>
        </authorList>
    </citation>
    <scope>NUCLEOTIDE SEQUENCE [LARGE SCALE GENOMIC DNA]</scope>
    <source>
        <strain evidence="1">Cfa_2016G</strain>
        <tissue evidence="1">Leaf</tissue>
    </source>
</reference>
<evidence type="ECO:0000313" key="2">
    <source>
        <dbReference type="Proteomes" id="UP000327013"/>
    </source>
</evidence>
<dbReference type="SUPFAM" id="SSF53335">
    <property type="entry name" value="S-adenosyl-L-methionine-dependent methyltransferases"/>
    <property type="match status" value="1"/>
</dbReference>
<sequence length="230" mass="25654">MDSITAGLSPMKGGDGPYSYTNNSSIQRQGVEIAKVLINEDIAEKLAINEVISSSKLFSIADLGCSVGPNTIIVVENIIDSVKLKYQSFCHNYQGALEFQVFFNDIPSNDFNVLFKFLPSDRKYFAAGVPGHFQGRLFPKASLHFVHSSYALHWLSKIPKELKDKASPAWNKGRIYHANASDDVREAYSAQFAKDMESFLNARAQELVCGGLMALIIPCLPDRWDFCEKF</sequence>
<dbReference type="Pfam" id="PF03492">
    <property type="entry name" value="Methyltransf_7"/>
    <property type="match status" value="1"/>
</dbReference>
<dbReference type="Proteomes" id="UP000327013">
    <property type="component" value="Chromosome 3"/>
</dbReference>
<dbReference type="InterPro" id="IPR005299">
    <property type="entry name" value="MeTrfase_7"/>
</dbReference>
<dbReference type="Gene3D" id="3.40.50.150">
    <property type="entry name" value="Vaccinia Virus protein VP39"/>
    <property type="match status" value="1"/>
</dbReference>
<dbReference type="InterPro" id="IPR029063">
    <property type="entry name" value="SAM-dependent_MTases_sf"/>
</dbReference>
<dbReference type="EMBL" id="CM017323">
    <property type="protein sequence ID" value="KAE8022041.1"/>
    <property type="molecule type" value="Genomic_DNA"/>
</dbReference>
<accession>A0A5N6R006</accession>
<name>A0A5N6R006_9ROSI</name>
<evidence type="ECO:0000313" key="1">
    <source>
        <dbReference type="EMBL" id="KAE8022041.1"/>
    </source>
</evidence>
<keyword evidence="2" id="KW-1185">Reference proteome</keyword>
<dbReference type="OrthoDB" id="1523883at2759"/>
<dbReference type="AlphaFoldDB" id="A0A5N6R006"/>
<dbReference type="PANTHER" id="PTHR31009">
    <property type="entry name" value="S-ADENOSYL-L-METHIONINE:CARBOXYL METHYLTRANSFERASE FAMILY PROTEIN"/>
    <property type="match status" value="1"/>
</dbReference>
<dbReference type="GO" id="GO:0008168">
    <property type="term" value="F:methyltransferase activity"/>
    <property type="evidence" value="ECO:0007669"/>
    <property type="project" value="InterPro"/>
</dbReference>
<protein>
    <submittedName>
        <fullName evidence="1">Uncharacterized protein</fullName>
    </submittedName>
</protein>
<gene>
    <name evidence="1" type="ORF">FH972_007876</name>
</gene>
<proteinExistence type="predicted"/>
<organism evidence="1 2">
    <name type="scientific">Carpinus fangiana</name>
    <dbReference type="NCBI Taxonomy" id="176857"/>
    <lineage>
        <taxon>Eukaryota</taxon>
        <taxon>Viridiplantae</taxon>
        <taxon>Streptophyta</taxon>
        <taxon>Embryophyta</taxon>
        <taxon>Tracheophyta</taxon>
        <taxon>Spermatophyta</taxon>
        <taxon>Magnoliopsida</taxon>
        <taxon>eudicotyledons</taxon>
        <taxon>Gunneridae</taxon>
        <taxon>Pentapetalae</taxon>
        <taxon>rosids</taxon>
        <taxon>fabids</taxon>
        <taxon>Fagales</taxon>
        <taxon>Betulaceae</taxon>
        <taxon>Carpinus</taxon>
    </lineage>
</organism>